<dbReference type="AlphaFoldDB" id="A0A2P2PQT7"/>
<name>A0A2P2PQT7_RHIMU</name>
<dbReference type="EMBL" id="GGEC01076579">
    <property type="protein sequence ID" value="MBX57063.1"/>
    <property type="molecule type" value="Transcribed_RNA"/>
</dbReference>
<reference evidence="1" key="1">
    <citation type="submission" date="2018-02" db="EMBL/GenBank/DDBJ databases">
        <title>Rhizophora mucronata_Transcriptome.</title>
        <authorList>
            <person name="Meera S.P."/>
            <person name="Sreeshan A."/>
            <person name="Augustine A."/>
        </authorList>
    </citation>
    <scope>NUCLEOTIDE SEQUENCE</scope>
    <source>
        <tissue evidence="1">Leaf</tissue>
    </source>
</reference>
<organism evidence="1">
    <name type="scientific">Rhizophora mucronata</name>
    <name type="common">Asiatic mangrove</name>
    <dbReference type="NCBI Taxonomy" id="61149"/>
    <lineage>
        <taxon>Eukaryota</taxon>
        <taxon>Viridiplantae</taxon>
        <taxon>Streptophyta</taxon>
        <taxon>Embryophyta</taxon>
        <taxon>Tracheophyta</taxon>
        <taxon>Spermatophyta</taxon>
        <taxon>Magnoliopsida</taxon>
        <taxon>eudicotyledons</taxon>
        <taxon>Gunneridae</taxon>
        <taxon>Pentapetalae</taxon>
        <taxon>rosids</taxon>
        <taxon>fabids</taxon>
        <taxon>Malpighiales</taxon>
        <taxon>Rhizophoraceae</taxon>
        <taxon>Rhizophora</taxon>
    </lineage>
</organism>
<protein>
    <submittedName>
        <fullName evidence="1">Uncharacterized protein</fullName>
    </submittedName>
</protein>
<proteinExistence type="predicted"/>
<evidence type="ECO:0000313" key="1">
    <source>
        <dbReference type="EMBL" id="MBX57063.1"/>
    </source>
</evidence>
<accession>A0A2P2PQT7</accession>
<sequence>MLNHHPQVSFSHLLGLLALLVVCLEISLGVLPLPNSLPNPCSFFSVSSLLFNFS</sequence>